<dbReference type="SUPFAM" id="SSF53335">
    <property type="entry name" value="S-adenosyl-L-methionine-dependent methyltransferases"/>
    <property type="match status" value="1"/>
</dbReference>
<evidence type="ECO:0000256" key="5">
    <source>
        <dbReference type="ARBA" id="ARBA00022691"/>
    </source>
</evidence>
<evidence type="ECO:0000313" key="7">
    <source>
        <dbReference type="EMBL" id="GHC62594.1"/>
    </source>
</evidence>
<protein>
    <submittedName>
        <fullName evidence="7">Precorrin-6Y methyltransferase</fullName>
    </submittedName>
</protein>
<evidence type="ECO:0000256" key="2">
    <source>
        <dbReference type="ARBA" id="ARBA00022573"/>
    </source>
</evidence>
<dbReference type="InterPro" id="IPR006365">
    <property type="entry name" value="Cbl_synth_CobL"/>
</dbReference>
<dbReference type="PANTHER" id="PTHR43182">
    <property type="entry name" value="COBALT-PRECORRIN-6B C(15)-METHYLTRANSFERASE (DECARBOXYLATING)"/>
    <property type="match status" value="1"/>
</dbReference>
<proteinExistence type="predicted"/>
<dbReference type="Gene3D" id="3.40.50.150">
    <property type="entry name" value="Vaccinia Virus protein VP39"/>
    <property type="match status" value="1"/>
</dbReference>
<evidence type="ECO:0000313" key="8">
    <source>
        <dbReference type="Proteomes" id="UP000638981"/>
    </source>
</evidence>
<dbReference type="RefSeq" id="WP_189412352.1">
    <property type="nucleotide sequence ID" value="NZ_BMYJ01000009.1"/>
</dbReference>
<dbReference type="InterPro" id="IPR035996">
    <property type="entry name" value="4pyrrol_Methylase_sf"/>
</dbReference>
<keyword evidence="2" id="KW-0169">Cobalamin biosynthesis</keyword>
<dbReference type="NCBIfam" id="TIGR02467">
    <property type="entry name" value="CbiE"/>
    <property type="match status" value="1"/>
</dbReference>
<dbReference type="PANTHER" id="PTHR43182:SF1">
    <property type="entry name" value="COBALT-PRECORRIN-7 C(5)-METHYLTRANSFERASE"/>
    <property type="match status" value="1"/>
</dbReference>
<evidence type="ECO:0000256" key="1">
    <source>
        <dbReference type="ARBA" id="ARBA00004953"/>
    </source>
</evidence>
<keyword evidence="4" id="KW-0808">Transferase</keyword>
<dbReference type="InterPro" id="IPR050714">
    <property type="entry name" value="Cobalamin_biosynth_MTase"/>
</dbReference>
<reference evidence="7" key="1">
    <citation type="journal article" date="2014" name="Int. J. Syst. Evol. Microbiol.">
        <title>Complete genome sequence of Corynebacterium casei LMG S-19264T (=DSM 44701T), isolated from a smear-ripened cheese.</title>
        <authorList>
            <consortium name="US DOE Joint Genome Institute (JGI-PGF)"/>
            <person name="Walter F."/>
            <person name="Albersmeier A."/>
            <person name="Kalinowski J."/>
            <person name="Ruckert C."/>
        </authorList>
    </citation>
    <scope>NUCLEOTIDE SEQUENCE</scope>
    <source>
        <strain evidence="7">KCTC 23310</strain>
    </source>
</reference>
<dbReference type="InterPro" id="IPR012818">
    <property type="entry name" value="CbiE"/>
</dbReference>
<comment type="pathway">
    <text evidence="1">Cofactor biosynthesis; adenosylcobalamin biosynthesis.</text>
</comment>
<dbReference type="InterPro" id="IPR000878">
    <property type="entry name" value="4pyrrol_Mease"/>
</dbReference>
<keyword evidence="5" id="KW-0949">S-adenosyl-L-methionine</keyword>
<keyword evidence="8" id="KW-1185">Reference proteome</keyword>
<evidence type="ECO:0000256" key="3">
    <source>
        <dbReference type="ARBA" id="ARBA00022603"/>
    </source>
</evidence>
<dbReference type="CDD" id="cd11644">
    <property type="entry name" value="Precorrin-6Y-MT"/>
    <property type="match status" value="1"/>
</dbReference>
<gene>
    <name evidence="7" type="primary">cobL</name>
    <name evidence="7" type="ORF">GCM10007315_28380</name>
</gene>
<dbReference type="NCBIfam" id="TIGR02469">
    <property type="entry name" value="CbiT"/>
    <property type="match status" value="1"/>
</dbReference>
<evidence type="ECO:0000256" key="4">
    <source>
        <dbReference type="ARBA" id="ARBA00022679"/>
    </source>
</evidence>
<reference evidence="7" key="2">
    <citation type="submission" date="2020-09" db="EMBL/GenBank/DDBJ databases">
        <authorList>
            <person name="Sun Q."/>
            <person name="Kim S."/>
        </authorList>
    </citation>
    <scope>NUCLEOTIDE SEQUENCE</scope>
    <source>
        <strain evidence="7">KCTC 23310</strain>
    </source>
</reference>
<feature type="domain" description="Tetrapyrrole methylase" evidence="6">
    <location>
        <begin position="6"/>
        <end position="187"/>
    </location>
</feature>
<dbReference type="Gene3D" id="3.40.1010.10">
    <property type="entry name" value="Cobalt-precorrin-4 Transmethylase, Domain 1"/>
    <property type="match status" value="1"/>
</dbReference>
<dbReference type="EMBL" id="BMYJ01000009">
    <property type="protein sequence ID" value="GHC62594.1"/>
    <property type="molecule type" value="Genomic_DNA"/>
</dbReference>
<dbReference type="SUPFAM" id="SSF53790">
    <property type="entry name" value="Tetrapyrrole methylase"/>
    <property type="match status" value="1"/>
</dbReference>
<dbReference type="GO" id="GO:0009236">
    <property type="term" value="P:cobalamin biosynthetic process"/>
    <property type="evidence" value="ECO:0007669"/>
    <property type="project" value="UniProtKB-KW"/>
</dbReference>
<evidence type="ECO:0000259" key="6">
    <source>
        <dbReference type="Pfam" id="PF00590"/>
    </source>
</evidence>
<accession>A0A918TTB0</accession>
<dbReference type="InterPro" id="IPR014008">
    <property type="entry name" value="Cbl_synth_MTase_CbiT"/>
</dbReference>
<dbReference type="GO" id="GO:0008276">
    <property type="term" value="F:protein methyltransferase activity"/>
    <property type="evidence" value="ECO:0007669"/>
    <property type="project" value="InterPro"/>
</dbReference>
<organism evidence="7 8">
    <name type="scientific">Neogemmobacter tilapiae</name>
    <dbReference type="NCBI Taxonomy" id="875041"/>
    <lineage>
        <taxon>Bacteria</taxon>
        <taxon>Pseudomonadati</taxon>
        <taxon>Pseudomonadota</taxon>
        <taxon>Alphaproteobacteria</taxon>
        <taxon>Rhodobacterales</taxon>
        <taxon>Paracoccaceae</taxon>
        <taxon>Neogemmobacter</taxon>
    </lineage>
</organism>
<dbReference type="Pfam" id="PF00590">
    <property type="entry name" value="TP_methylase"/>
    <property type="match status" value="1"/>
</dbReference>
<dbReference type="GO" id="GO:0032259">
    <property type="term" value="P:methylation"/>
    <property type="evidence" value="ECO:0007669"/>
    <property type="project" value="UniProtKB-KW"/>
</dbReference>
<name>A0A918TTB0_9RHOB</name>
<comment type="caution">
    <text evidence="7">The sequence shown here is derived from an EMBL/GenBank/DDBJ whole genome shotgun (WGS) entry which is preliminary data.</text>
</comment>
<dbReference type="PIRSF" id="PIRSF036428">
    <property type="entry name" value="CobL"/>
    <property type="match status" value="1"/>
</dbReference>
<dbReference type="InterPro" id="IPR029063">
    <property type="entry name" value="SAM-dependent_MTases_sf"/>
</dbReference>
<keyword evidence="3 7" id="KW-0489">Methyltransferase</keyword>
<dbReference type="AlphaFoldDB" id="A0A918TTB0"/>
<dbReference type="InterPro" id="IPR014777">
    <property type="entry name" value="4pyrrole_Mease_sub1"/>
</dbReference>
<sequence length="391" mass="41487">MSEPWVTIIGLNEDGLDGLSAASRAALEQAEFVFGGARHLELAGVGAKGQPWPIPFSTAPVPALRGRKVAVLASGDPFWFGAGGSLMADLGPGEWVSHPAPSSFQLACNALGWRMEEVRCLALHAADFQSERAKFQRGARLILTLRDGDAPVALAHWLESMGWGDSVAFVLSRLGGPHQTINKGPARAMSFAQAPVMVALEIAGAVGLPRTPGLPDDGFVTDGVMTKSHIRALTLAALAPRPGEVLWDLGAGSGTISVEWCLAGGIAHAVEPKETRQDFIRLNRTAYGIEKRLTLHSGKALDVLAALPHPDAVFIGGGASEALLSALWSQLPPGTRLVANAVTLETESLLTLWHGQKGGNLYRFQVSQADSLGTMRGWQAERPVTQWVVTR</sequence>
<dbReference type="Proteomes" id="UP000638981">
    <property type="component" value="Unassembled WGS sequence"/>
</dbReference>